<proteinExistence type="predicted"/>
<reference evidence="2" key="1">
    <citation type="submission" date="2017-09" db="EMBL/GenBank/DDBJ databases">
        <title>Depth-based differentiation of microbial function through sediment-hosted aquifers and enrichment of novel symbionts in the deep terrestrial subsurface.</title>
        <authorList>
            <person name="Probst A.J."/>
            <person name="Ladd B."/>
            <person name="Jarett J.K."/>
            <person name="Geller-Mcgrath D.E."/>
            <person name="Sieber C.M.K."/>
            <person name="Emerson J.B."/>
            <person name="Anantharaman K."/>
            <person name="Thomas B.C."/>
            <person name="Malmstrom R."/>
            <person name="Stieglmeier M."/>
            <person name="Klingl A."/>
            <person name="Woyke T."/>
            <person name="Ryan C.M."/>
            <person name="Banfield J.F."/>
        </authorList>
    </citation>
    <scope>NUCLEOTIDE SEQUENCE [LARGE SCALE GENOMIC DNA]</scope>
</reference>
<dbReference type="EMBL" id="PFEU01000005">
    <property type="protein sequence ID" value="PJE77195.1"/>
    <property type="molecule type" value="Genomic_DNA"/>
</dbReference>
<organism evidence="1 2">
    <name type="scientific">Candidatus Uhrbacteria bacterium CG10_big_fil_rev_8_21_14_0_10_48_16</name>
    <dbReference type="NCBI Taxonomy" id="1975038"/>
    <lineage>
        <taxon>Bacteria</taxon>
        <taxon>Candidatus Uhriibacteriota</taxon>
    </lineage>
</organism>
<gene>
    <name evidence="1" type="ORF">COV05_00520</name>
</gene>
<comment type="caution">
    <text evidence="1">The sequence shown here is derived from an EMBL/GenBank/DDBJ whole genome shotgun (WGS) entry which is preliminary data.</text>
</comment>
<accession>A0A2M8LID1</accession>
<sequence length="84" mass="9078">MPTPSLEGHGVDDLFCHADVQHGVREAGHCDAEASDGRQKGEEGAGHLGLRTGVVGEMIRRRNPEKMVSVTDRSLVWDQELSGV</sequence>
<protein>
    <submittedName>
        <fullName evidence="1">Uncharacterized protein</fullName>
    </submittedName>
</protein>
<dbReference type="Proteomes" id="UP000231436">
    <property type="component" value="Unassembled WGS sequence"/>
</dbReference>
<evidence type="ECO:0000313" key="1">
    <source>
        <dbReference type="EMBL" id="PJE77195.1"/>
    </source>
</evidence>
<evidence type="ECO:0000313" key="2">
    <source>
        <dbReference type="Proteomes" id="UP000231436"/>
    </source>
</evidence>
<name>A0A2M8LID1_9BACT</name>
<dbReference type="AlphaFoldDB" id="A0A2M8LID1"/>